<evidence type="ECO:0000256" key="1">
    <source>
        <dbReference type="ARBA" id="ARBA00004123"/>
    </source>
</evidence>
<dbReference type="EMBL" id="KD247321">
    <property type="protein sequence ID" value="EMS49068.1"/>
    <property type="molecule type" value="Genomic_DNA"/>
</dbReference>
<feature type="region of interest" description="Disordered" evidence="4">
    <location>
        <begin position="1"/>
        <end position="117"/>
    </location>
</feature>
<organism evidence="5">
    <name type="scientific">Triticum urartu</name>
    <name type="common">Red wild einkorn</name>
    <name type="synonym">Crithodium urartu</name>
    <dbReference type="NCBI Taxonomy" id="4572"/>
    <lineage>
        <taxon>Eukaryota</taxon>
        <taxon>Viridiplantae</taxon>
        <taxon>Streptophyta</taxon>
        <taxon>Embryophyta</taxon>
        <taxon>Tracheophyta</taxon>
        <taxon>Spermatophyta</taxon>
        <taxon>Magnoliopsida</taxon>
        <taxon>Liliopsida</taxon>
        <taxon>Poales</taxon>
        <taxon>Poaceae</taxon>
        <taxon>BOP clade</taxon>
        <taxon>Pooideae</taxon>
        <taxon>Triticodae</taxon>
        <taxon>Triticeae</taxon>
        <taxon>Triticinae</taxon>
        <taxon>Triticum</taxon>
    </lineage>
</organism>
<gene>
    <name evidence="5" type="ORF">TRIUR3_29381</name>
</gene>
<feature type="compositionally biased region" description="Basic and acidic residues" evidence="4">
    <location>
        <begin position="36"/>
        <end position="60"/>
    </location>
</feature>
<reference evidence="5" key="1">
    <citation type="journal article" date="2013" name="Nature">
        <title>Draft genome of the wheat A-genome progenitor Triticum urartu.</title>
        <authorList>
            <person name="Ling H.Q."/>
            <person name="Zhao S."/>
            <person name="Liu D."/>
            <person name="Wang J."/>
            <person name="Sun H."/>
            <person name="Zhang C."/>
            <person name="Fan H."/>
            <person name="Li D."/>
            <person name="Dong L."/>
            <person name="Tao Y."/>
            <person name="Gao C."/>
            <person name="Wu H."/>
            <person name="Li Y."/>
            <person name="Cui Y."/>
            <person name="Guo X."/>
            <person name="Zheng S."/>
            <person name="Wang B."/>
            <person name="Yu K."/>
            <person name="Liang Q."/>
            <person name="Yang W."/>
            <person name="Lou X."/>
            <person name="Chen J."/>
            <person name="Feng M."/>
            <person name="Jian J."/>
            <person name="Zhang X."/>
            <person name="Luo G."/>
            <person name="Jiang Y."/>
            <person name="Liu J."/>
            <person name="Wang Z."/>
            <person name="Sha Y."/>
            <person name="Zhang B."/>
            <person name="Wu H."/>
            <person name="Tang D."/>
            <person name="Shen Q."/>
            <person name="Xue P."/>
            <person name="Zou S."/>
            <person name="Wang X."/>
            <person name="Liu X."/>
            <person name="Wang F."/>
            <person name="Yang Y."/>
            <person name="An X."/>
            <person name="Dong Z."/>
            <person name="Zhang K."/>
            <person name="Zhang X."/>
            <person name="Luo M.C."/>
            <person name="Dvorak J."/>
            <person name="Tong Y."/>
            <person name="Wang J."/>
            <person name="Yang H."/>
            <person name="Li Z."/>
            <person name="Wang D."/>
            <person name="Zhang A."/>
            <person name="Wang J."/>
        </authorList>
    </citation>
    <scope>NUCLEOTIDE SEQUENCE</scope>
</reference>
<evidence type="ECO:0000256" key="3">
    <source>
        <dbReference type="ARBA" id="ARBA00023242"/>
    </source>
</evidence>
<name>M7YFH5_TRIUA</name>
<proteinExistence type="inferred from homology"/>
<evidence type="ECO:0000256" key="2">
    <source>
        <dbReference type="ARBA" id="ARBA00007560"/>
    </source>
</evidence>
<dbReference type="Pfam" id="PF03985">
    <property type="entry name" value="Paf1"/>
    <property type="match status" value="2"/>
</dbReference>
<feature type="compositionally biased region" description="Low complexity" evidence="4">
    <location>
        <begin position="76"/>
        <end position="90"/>
    </location>
</feature>
<dbReference type="InterPro" id="IPR007133">
    <property type="entry name" value="RNA_pol_II-assoc_Paf1"/>
</dbReference>
<dbReference type="STRING" id="4572.M7YFH5"/>
<dbReference type="GO" id="GO:0003682">
    <property type="term" value="F:chromatin binding"/>
    <property type="evidence" value="ECO:0007669"/>
    <property type="project" value="TreeGrafter"/>
</dbReference>
<feature type="compositionally biased region" description="Polar residues" evidence="4">
    <location>
        <begin position="61"/>
        <end position="75"/>
    </location>
</feature>
<sequence length="557" mass="62966">MSPPPSAPPPPPAQPPPRVAPPPPKEQQAKAALPRVEMEEQRRARKKREYEKQKVEDRKQQQMMRQSQATILQKTQQVRAAQQQQQPQPQSRHLQPSGGTRVATTVSRPASAPNTERFENRLKKPTTFLCKHRFRNELPDPSAQLKWLPLNKDKDRYTKYRISSLEKNYLPKMIVPEDLGIPLDLLDMTVYNIPNLSAKHAFSPPAAQLPLAPEDEELLRDDEVLTPVKPEGIRKKERPTDKGMSWLVKTQYISPLSTDAAKMSITEKQAKERRESREGRDNVLENLNDRYNDPFVMVNFDGDPTADSEQYNKLERPVRDECESQALMKSFQVSGSDPAKQEKFLAYMAPAPHELVKDLDDENEDFQYSWIREYHWEVRGDDKQDPTTYLVSFDDDDAKYLLFIAHLGDTLLSIGQPLPTKLVLQKKKAKEGRSGDEIEHFPVPSRIIVSRTAHGDQMEHGESSSMHIAEGGWARSTEGGLRQGRRQRVGGRFWQQEHLGPLWRGLNHQAGGGASRSAAVEAVPGFGRPGQEDITPPFSGLYLLAGGCRSTTDNGAT</sequence>
<evidence type="ECO:0000256" key="4">
    <source>
        <dbReference type="SAM" id="MobiDB-lite"/>
    </source>
</evidence>
<evidence type="ECO:0000313" key="5">
    <source>
        <dbReference type="EMBL" id="EMS49068.1"/>
    </source>
</evidence>
<feature type="compositionally biased region" description="Pro residues" evidence="4">
    <location>
        <begin position="1"/>
        <end position="25"/>
    </location>
</feature>
<protein>
    <recommendedName>
        <fullName evidence="6">RNA polymerase II-associated factor 1-like protein</fullName>
    </recommendedName>
</protein>
<comment type="similarity">
    <text evidence="2">Belongs to the PAF1 family.</text>
</comment>
<dbReference type="GO" id="GO:0006368">
    <property type="term" value="P:transcription elongation by RNA polymerase II"/>
    <property type="evidence" value="ECO:0007669"/>
    <property type="project" value="InterPro"/>
</dbReference>
<comment type="subcellular location">
    <subcellularLocation>
        <location evidence="1">Nucleus</location>
    </subcellularLocation>
</comment>
<feature type="compositionally biased region" description="Polar residues" evidence="4">
    <location>
        <begin position="91"/>
        <end position="114"/>
    </location>
</feature>
<keyword evidence="3" id="KW-0539">Nucleus</keyword>
<dbReference type="PANTHER" id="PTHR23188">
    <property type="entry name" value="RNA POLYMERASE II-ASSOCIATED FACTOR 1 HOMOLOG"/>
    <property type="match status" value="1"/>
</dbReference>
<dbReference type="PANTHER" id="PTHR23188:SF12">
    <property type="entry name" value="RNA POLYMERASE II-ASSOCIATED FACTOR 1 HOMOLOG"/>
    <property type="match status" value="1"/>
</dbReference>
<evidence type="ECO:0008006" key="6">
    <source>
        <dbReference type="Google" id="ProtNLM"/>
    </source>
</evidence>
<accession>M7YFH5</accession>
<dbReference type="OMA" id="KHEPEQD"/>
<dbReference type="AlphaFoldDB" id="M7YFH5"/>
<dbReference type="GO" id="GO:0016593">
    <property type="term" value="C:Cdc73/Paf1 complex"/>
    <property type="evidence" value="ECO:0007669"/>
    <property type="project" value="InterPro"/>
</dbReference>
<dbReference type="GO" id="GO:0000993">
    <property type="term" value="F:RNA polymerase II complex binding"/>
    <property type="evidence" value="ECO:0007669"/>
    <property type="project" value="TreeGrafter"/>
</dbReference>
<dbReference type="eggNOG" id="KOG2478">
    <property type="taxonomic scope" value="Eukaryota"/>
</dbReference>